<name>A0A6A4PT20_LUPAL</name>
<evidence type="ECO:0000313" key="2">
    <source>
        <dbReference type="Proteomes" id="UP000447434"/>
    </source>
</evidence>
<proteinExistence type="predicted"/>
<dbReference type="AlphaFoldDB" id="A0A6A4PT20"/>
<dbReference type="Proteomes" id="UP000447434">
    <property type="component" value="Chromosome 11"/>
</dbReference>
<protein>
    <submittedName>
        <fullName evidence="1">Uncharacterized protein</fullName>
    </submittedName>
</protein>
<evidence type="ECO:0000313" key="1">
    <source>
        <dbReference type="EMBL" id="KAE9604436.1"/>
    </source>
</evidence>
<gene>
    <name evidence="1" type="ORF">Lalb_Chr11g0071851</name>
</gene>
<dbReference type="EMBL" id="WOCE01000011">
    <property type="protein sequence ID" value="KAE9604436.1"/>
    <property type="molecule type" value="Genomic_DNA"/>
</dbReference>
<comment type="caution">
    <text evidence="1">The sequence shown here is derived from an EMBL/GenBank/DDBJ whole genome shotgun (WGS) entry which is preliminary data.</text>
</comment>
<sequence>MMESPVRVRTWISFSAILLSKLFFFCVGLVGGEFDCALQYFPLEMNDHSLTLYSVNRFFEKLKNGNTQILHQRRNFRKNVCIIVMYIIIYL</sequence>
<reference evidence="2" key="1">
    <citation type="journal article" date="2020" name="Nat. Commun.">
        <title>Genome sequence of the cluster root forming white lupin.</title>
        <authorList>
            <person name="Hufnagel B."/>
            <person name="Marques A."/>
            <person name="Soriano A."/>
            <person name="Marques L."/>
            <person name="Divol F."/>
            <person name="Doumas P."/>
            <person name="Sallet E."/>
            <person name="Mancinotti D."/>
            <person name="Carrere S."/>
            <person name="Marande W."/>
            <person name="Arribat S."/>
            <person name="Keller J."/>
            <person name="Huneau C."/>
            <person name="Blein T."/>
            <person name="Aime D."/>
            <person name="Laguerre M."/>
            <person name="Taylor J."/>
            <person name="Schubert V."/>
            <person name="Nelson M."/>
            <person name="Geu-Flores F."/>
            <person name="Crespi M."/>
            <person name="Gallardo-Guerrero K."/>
            <person name="Delaux P.-M."/>
            <person name="Salse J."/>
            <person name="Berges H."/>
            <person name="Guyot R."/>
            <person name="Gouzy J."/>
            <person name="Peret B."/>
        </authorList>
    </citation>
    <scope>NUCLEOTIDE SEQUENCE [LARGE SCALE GENOMIC DNA]</scope>
    <source>
        <strain evidence="2">cv. Amiga</strain>
    </source>
</reference>
<keyword evidence="2" id="KW-1185">Reference proteome</keyword>
<accession>A0A6A4PT20</accession>
<organism evidence="1 2">
    <name type="scientific">Lupinus albus</name>
    <name type="common">White lupine</name>
    <name type="synonym">Lupinus termis</name>
    <dbReference type="NCBI Taxonomy" id="3870"/>
    <lineage>
        <taxon>Eukaryota</taxon>
        <taxon>Viridiplantae</taxon>
        <taxon>Streptophyta</taxon>
        <taxon>Embryophyta</taxon>
        <taxon>Tracheophyta</taxon>
        <taxon>Spermatophyta</taxon>
        <taxon>Magnoliopsida</taxon>
        <taxon>eudicotyledons</taxon>
        <taxon>Gunneridae</taxon>
        <taxon>Pentapetalae</taxon>
        <taxon>rosids</taxon>
        <taxon>fabids</taxon>
        <taxon>Fabales</taxon>
        <taxon>Fabaceae</taxon>
        <taxon>Papilionoideae</taxon>
        <taxon>50 kb inversion clade</taxon>
        <taxon>genistoids sensu lato</taxon>
        <taxon>core genistoids</taxon>
        <taxon>Genisteae</taxon>
        <taxon>Lupinus</taxon>
    </lineage>
</organism>